<proteinExistence type="predicted"/>
<feature type="region of interest" description="Disordered" evidence="3">
    <location>
        <begin position="422"/>
        <end position="450"/>
    </location>
</feature>
<dbReference type="Proteomes" id="UP000017861">
    <property type="component" value="Unassembled WGS sequence"/>
</dbReference>
<reference evidence="6 7" key="1">
    <citation type="journal article" date="2014" name="Genome Announc.">
        <title>Trypanosoma cruzi Clone Dm28c Draft Genome Sequence.</title>
        <authorList>
            <person name="Grisard E.C."/>
            <person name="Teixeira S.M."/>
            <person name="de Almeida L.G."/>
            <person name="Stoco P.H."/>
            <person name="Gerber A.L."/>
            <person name="Talavera-Lopez C."/>
            <person name="Lima O.C."/>
            <person name="Andersson B."/>
            <person name="de Vasconcelos A.T."/>
        </authorList>
    </citation>
    <scope>NUCLEOTIDE SEQUENCE [LARGE SCALE GENOMIC DNA]</scope>
    <source>
        <strain evidence="6 7">Dm28c</strain>
    </source>
</reference>
<dbReference type="InterPro" id="IPR032675">
    <property type="entry name" value="LRR_dom_sf"/>
</dbReference>
<dbReference type="InterPro" id="IPR002048">
    <property type="entry name" value="EF_hand_dom"/>
</dbReference>
<feature type="compositionally biased region" description="Low complexity" evidence="3">
    <location>
        <begin position="429"/>
        <end position="450"/>
    </location>
</feature>
<keyword evidence="4" id="KW-0812">Transmembrane</keyword>
<evidence type="ECO:0000256" key="1">
    <source>
        <dbReference type="ARBA" id="ARBA00022837"/>
    </source>
</evidence>
<evidence type="ECO:0000313" key="6">
    <source>
        <dbReference type="EMBL" id="ESS63770.1"/>
    </source>
</evidence>
<dbReference type="Gene3D" id="1.10.238.10">
    <property type="entry name" value="EF-hand"/>
    <property type="match status" value="1"/>
</dbReference>
<dbReference type="PROSITE" id="PS50222">
    <property type="entry name" value="EF_HAND_2"/>
    <property type="match status" value="1"/>
</dbReference>
<dbReference type="InterPro" id="IPR018247">
    <property type="entry name" value="EF_Hand_1_Ca_BS"/>
</dbReference>
<evidence type="ECO:0000256" key="2">
    <source>
        <dbReference type="SAM" id="Coils"/>
    </source>
</evidence>
<dbReference type="PROSITE" id="PS00018">
    <property type="entry name" value="EF_HAND_1"/>
    <property type="match status" value="1"/>
</dbReference>
<feature type="coiled-coil region" evidence="2">
    <location>
        <begin position="345"/>
        <end position="414"/>
    </location>
</feature>
<feature type="domain" description="EF-hand" evidence="5">
    <location>
        <begin position="657"/>
        <end position="692"/>
    </location>
</feature>
<feature type="region of interest" description="Disordered" evidence="3">
    <location>
        <begin position="180"/>
        <end position="207"/>
    </location>
</feature>
<dbReference type="SUPFAM" id="SSF47473">
    <property type="entry name" value="EF-hand"/>
    <property type="match status" value="1"/>
</dbReference>
<dbReference type="EMBL" id="AYLP01000113">
    <property type="protein sequence ID" value="ESS63770.1"/>
    <property type="molecule type" value="Genomic_DNA"/>
</dbReference>
<dbReference type="SUPFAM" id="SSF52058">
    <property type="entry name" value="L domain-like"/>
    <property type="match status" value="1"/>
</dbReference>
<dbReference type="GO" id="GO:0005509">
    <property type="term" value="F:calcium ion binding"/>
    <property type="evidence" value="ECO:0007669"/>
    <property type="project" value="InterPro"/>
</dbReference>
<organism evidence="6 7">
    <name type="scientific">Trypanosoma cruzi Dm28c</name>
    <dbReference type="NCBI Taxonomy" id="1416333"/>
    <lineage>
        <taxon>Eukaryota</taxon>
        <taxon>Discoba</taxon>
        <taxon>Euglenozoa</taxon>
        <taxon>Kinetoplastea</taxon>
        <taxon>Metakinetoplastina</taxon>
        <taxon>Trypanosomatida</taxon>
        <taxon>Trypanosomatidae</taxon>
        <taxon>Trypanosoma</taxon>
        <taxon>Schizotrypanum</taxon>
    </lineage>
</organism>
<dbReference type="Pfam" id="PF13499">
    <property type="entry name" value="EF-hand_7"/>
    <property type="match status" value="1"/>
</dbReference>
<sequence>MFFFICPFLLLLYTLHYRIFFCSSVCLLLPFFFFFFFGWCAGVSGVRMAVTRAESIVNADLGAVEVNLEGVGLESLEPVLPLLSRLPRLKALRLARNKLTGLPNDLTGICQLEYLDLSANPITGASTIMQGLSGLAILRHLYVDLPCESEEDEVIVAVQSLESFNGTSLTEVFEEVRGAMEGDKSDDGDTSPAPRIFDATDTSVPDEAPIYGQEQQRQQQQYSSTQFQQWKAEETKNIQGLYTLVTNFTGNVFTQKEFNMYVSNVVRHLCALTAAEPDPSSREGEKLKAKKVLYEYCLEELCRVVSGRDAVLGRALTEIAKAQSCLLESYDHLWRRITEDMNGRIAVMKKDMQDAIQEIESLMGQLGQKENDSNGGSGTNAVNGMELQRLQEEVGKLRTENERLQTKLRLVEASACSPDAVAPGALRNSSASADHSRISPSSSRAPHSGSKVLTLKQLKQAIEDIYASKSKYDIKCSESHLPRETMEQHMYTYLNQRYGLKHIILDWATAIIQGIKKYNLEDNDVAVFGKILRNEIDEEFRFVQRQVRETVHELLRVYIKGKRPSKSDTDINKIVQKKTNGTLLEDEWVDIVKYMYNTEDAVSIIMRVRDYLRQVSQPRRRSSIQRGHEIASIHDVQLPYAELIRILLDFQLEGHERFLGRFHSIFCRHDADRNGIVNAQEFTAILKTVDASKTDEEIEALLELIDPFGNQLITYSECVTFLSAEIVRMMKAVE</sequence>
<evidence type="ECO:0000259" key="5">
    <source>
        <dbReference type="PROSITE" id="PS50222"/>
    </source>
</evidence>
<keyword evidence="4" id="KW-1133">Transmembrane helix</keyword>
<dbReference type="VEuPathDB" id="TriTrypDB:TCDM_08308"/>
<comment type="caution">
    <text evidence="6">The sequence shown here is derived from an EMBL/GenBank/DDBJ whole genome shotgun (WGS) entry which is preliminary data.</text>
</comment>
<dbReference type="OrthoDB" id="2021138at2759"/>
<feature type="transmembrane region" description="Helical" evidence="4">
    <location>
        <begin position="28"/>
        <end position="46"/>
    </location>
</feature>
<dbReference type="PANTHER" id="PTHR16306">
    <property type="entry name" value="TRANSLIN-ASSOCIATED FACTOR X-INTERACTING PROTEIN 1"/>
    <property type="match status" value="1"/>
</dbReference>
<dbReference type="AlphaFoldDB" id="V5ASI1"/>
<protein>
    <submittedName>
        <fullName evidence="6">Structural maintenance of chromosome (SMC) family protein</fullName>
    </submittedName>
</protein>
<keyword evidence="1" id="KW-0106">Calcium</keyword>
<dbReference type="Gene3D" id="3.80.10.10">
    <property type="entry name" value="Ribonuclease Inhibitor"/>
    <property type="match status" value="1"/>
</dbReference>
<keyword evidence="4" id="KW-0472">Membrane</keyword>
<dbReference type="PANTHER" id="PTHR16306:SF1">
    <property type="entry name" value="CHROMOSOME UNDETERMINED SCAFFOLD_7, WHOLE GENOME SHOTGUN SEQUENCE"/>
    <property type="match status" value="1"/>
</dbReference>
<accession>V5ASI1</accession>
<evidence type="ECO:0000256" key="3">
    <source>
        <dbReference type="SAM" id="MobiDB-lite"/>
    </source>
</evidence>
<evidence type="ECO:0000256" key="4">
    <source>
        <dbReference type="SAM" id="Phobius"/>
    </source>
</evidence>
<gene>
    <name evidence="6" type="ORF">TCDM_08308</name>
</gene>
<name>V5ASI1_TRYCR</name>
<keyword evidence="2" id="KW-0175">Coiled coil</keyword>
<evidence type="ECO:0000313" key="7">
    <source>
        <dbReference type="Proteomes" id="UP000017861"/>
    </source>
</evidence>
<dbReference type="SMART" id="SM00054">
    <property type="entry name" value="EFh"/>
    <property type="match status" value="2"/>
</dbReference>
<dbReference type="GO" id="GO:0005737">
    <property type="term" value="C:cytoplasm"/>
    <property type="evidence" value="ECO:0007669"/>
    <property type="project" value="TreeGrafter"/>
</dbReference>
<dbReference type="InterPro" id="IPR011992">
    <property type="entry name" value="EF-hand-dom_pair"/>
</dbReference>